<keyword evidence="8" id="KW-0227">DNA damage</keyword>
<feature type="region of interest" description="Disordered" evidence="13">
    <location>
        <begin position="599"/>
        <end position="623"/>
    </location>
</feature>
<feature type="domain" description="UmuC" evidence="14">
    <location>
        <begin position="97"/>
        <end position="276"/>
    </location>
</feature>
<dbReference type="InterPro" id="IPR001126">
    <property type="entry name" value="UmuC"/>
</dbReference>
<keyword evidence="16" id="KW-1185">Reference proteome</keyword>
<dbReference type="AlphaFoldDB" id="A0A165JNM1"/>
<feature type="region of interest" description="Disordered" evidence="13">
    <location>
        <begin position="500"/>
        <end position="564"/>
    </location>
</feature>
<accession>A0A165JNM1</accession>
<reference evidence="15 16" key="1">
    <citation type="journal article" date="2016" name="Mol. Biol. Evol.">
        <title>Comparative Genomics of Early-Diverging Mushroom-Forming Fungi Provides Insights into the Origins of Lignocellulose Decay Capabilities.</title>
        <authorList>
            <person name="Nagy L.G."/>
            <person name="Riley R."/>
            <person name="Tritt A."/>
            <person name="Adam C."/>
            <person name="Daum C."/>
            <person name="Floudas D."/>
            <person name="Sun H."/>
            <person name="Yadav J.S."/>
            <person name="Pangilinan J."/>
            <person name="Larsson K.H."/>
            <person name="Matsuura K."/>
            <person name="Barry K."/>
            <person name="Labutti K."/>
            <person name="Kuo R."/>
            <person name="Ohm R.A."/>
            <person name="Bhattacharya S.S."/>
            <person name="Shirouzu T."/>
            <person name="Yoshinaga Y."/>
            <person name="Martin F.M."/>
            <person name="Grigoriev I.V."/>
            <person name="Hibbett D.S."/>
        </authorList>
    </citation>
    <scope>NUCLEOTIDE SEQUENCE [LARGE SCALE GENOMIC DNA]</scope>
    <source>
        <strain evidence="15 16">HHB12029</strain>
    </source>
</reference>
<sequence length="638" mass="69854">MSQASASLLKRLAGPSVTKAGLATDQSAINAVIAEVSKGSKFYENEKRKDQAVTEKIEKILKERDELLKYANIERIEHQVDNIIAELEANRDISQYIVHFDMDSFFASVEILHDPSLKDKAFVVGGSVVSTASYAARKFGVRSGMALFVAQKLCPTLIALDTRHGVYGDISKDIMAIIRKYDPEMCVAGCDEGYLNITSYCEENSMSPDDCVTQMRREVFEATKLTVSAGIAPNMVLAKICSDKNKPNGQFHLPFEKDKIIDFMHDLPIRKVPGVGRVQERLLDSIGIKNCGDIYTHRAVVHLLGKHFSLDYLLHAYLGLGSTSVQPGQREERKSVGVERTFDPISDQDKLIAKLDHIAQVLEEDLKHGGWTGKTITLKYKLDTFQSMSRAKSLPRYISKKADLFAIGKELLLAEMPLRIRLLGLRVTNLKDLKLAESAGIKRFFKSAPDSPNKKRRLSHDQDNVDATDSAAEQSGSTSVSVAPFRETSFFDDDALESAPYQRAASHEPSGSQPDPAVSALASKPASSAGPLNVPIFSPIPRPNDKPKVKKSKPPSDVSGQRHDCPICGKTLETDNGGLNAHIDYCLSRAAIKELANAPAATSQSGAMDRGAKQTRNASVKAAKTAPFFHAAAKKKGR</sequence>
<dbReference type="InterPro" id="IPR024728">
    <property type="entry name" value="PolY_HhH_motif"/>
</dbReference>
<dbReference type="Gene3D" id="1.10.150.810">
    <property type="match status" value="2"/>
</dbReference>
<dbReference type="PANTHER" id="PTHR11076">
    <property type="entry name" value="DNA REPAIR POLYMERASE UMUC / TRANSFERASE FAMILY MEMBER"/>
    <property type="match status" value="1"/>
</dbReference>
<evidence type="ECO:0000256" key="9">
    <source>
        <dbReference type="ARBA" id="ARBA00022842"/>
    </source>
</evidence>
<dbReference type="Pfam" id="PF00817">
    <property type="entry name" value="IMS"/>
    <property type="match status" value="1"/>
</dbReference>
<evidence type="ECO:0000256" key="3">
    <source>
        <dbReference type="ARBA" id="ARBA00016178"/>
    </source>
</evidence>
<dbReference type="Pfam" id="PF11799">
    <property type="entry name" value="IMS_C"/>
    <property type="match status" value="1"/>
</dbReference>
<dbReference type="GO" id="GO:0003887">
    <property type="term" value="F:DNA-directed DNA polymerase activity"/>
    <property type="evidence" value="ECO:0007669"/>
    <property type="project" value="UniProtKB-KW"/>
</dbReference>
<dbReference type="InterPro" id="IPR043128">
    <property type="entry name" value="Rev_trsase/Diguanyl_cyclase"/>
</dbReference>
<dbReference type="GO" id="GO:0005634">
    <property type="term" value="C:nucleus"/>
    <property type="evidence" value="ECO:0007669"/>
    <property type="project" value="TreeGrafter"/>
</dbReference>
<dbReference type="FunFam" id="3.30.1490.100:FF:000004">
    <property type="entry name" value="DNA polymerase IV"/>
    <property type="match status" value="1"/>
</dbReference>
<dbReference type="InterPro" id="IPR017961">
    <property type="entry name" value="DNA_pol_Y-fam_little_finger"/>
</dbReference>
<dbReference type="Pfam" id="PF11798">
    <property type="entry name" value="IMS_HHH"/>
    <property type="match status" value="1"/>
</dbReference>
<keyword evidence="9" id="KW-0460">Magnesium</keyword>
<dbReference type="CDD" id="cd03586">
    <property type="entry name" value="PolY_Pol_IV_kappa"/>
    <property type="match status" value="1"/>
</dbReference>
<evidence type="ECO:0000313" key="15">
    <source>
        <dbReference type="EMBL" id="KZV95108.1"/>
    </source>
</evidence>
<feature type="region of interest" description="Disordered" evidence="13">
    <location>
        <begin position="446"/>
        <end position="480"/>
    </location>
</feature>
<keyword evidence="11" id="KW-0234">DNA repair</keyword>
<dbReference type="Gene3D" id="3.30.160.60">
    <property type="entry name" value="Classic Zinc Finger"/>
    <property type="match status" value="1"/>
</dbReference>
<evidence type="ECO:0000256" key="1">
    <source>
        <dbReference type="ARBA" id="ARBA00010945"/>
    </source>
</evidence>
<evidence type="ECO:0000256" key="8">
    <source>
        <dbReference type="ARBA" id="ARBA00022763"/>
    </source>
</evidence>
<evidence type="ECO:0000256" key="4">
    <source>
        <dbReference type="ARBA" id="ARBA00022679"/>
    </source>
</evidence>
<evidence type="ECO:0000256" key="7">
    <source>
        <dbReference type="ARBA" id="ARBA00022723"/>
    </source>
</evidence>
<comment type="similarity">
    <text evidence="1">Belongs to the DNA polymerase type-Y family.</text>
</comment>
<dbReference type="GO" id="GO:0046872">
    <property type="term" value="F:metal ion binding"/>
    <property type="evidence" value="ECO:0007669"/>
    <property type="project" value="UniProtKB-KW"/>
</dbReference>
<dbReference type="PROSITE" id="PS50173">
    <property type="entry name" value="UMUC"/>
    <property type="match status" value="1"/>
</dbReference>
<organism evidence="15 16">
    <name type="scientific">Exidia glandulosa HHB12029</name>
    <dbReference type="NCBI Taxonomy" id="1314781"/>
    <lineage>
        <taxon>Eukaryota</taxon>
        <taxon>Fungi</taxon>
        <taxon>Dikarya</taxon>
        <taxon>Basidiomycota</taxon>
        <taxon>Agaricomycotina</taxon>
        <taxon>Agaricomycetes</taxon>
        <taxon>Auriculariales</taxon>
        <taxon>Exidiaceae</taxon>
        <taxon>Exidia</taxon>
    </lineage>
</organism>
<proteinExistence type="inferred from homology"/>
<dbReference type="EC" id="2.7.7.7" evidence="2"/>
<dbReference type="GO" id="GO:0003684">
    <property type="term" value="F:damaged DNA binding"/>
    <property type="evidence" value="ECO:0007669"/>
    <property type="project" value="InterPro"/>
</dbReference>
<dbReference type="EMBL" id="KV425962">
    <property type="protein sequence ID" value="KZV95108.1"/>
    <property type="molecule type" value="Genomic_DNA"/>
</dbReference>
<name>A0A165JNM1_EXIGL</name>
<dbReference type="NCBIfam" id="NF002677">
    <property type="entry name" value="PRK02406.1"/>
    <property type="match status" value="1"/>
</dbReference>
<feature type="compositionally biased region" description="Polar residues" evidence="13">
    <location>
        <begin position="465"/>
        <end position="480"/>
    </location>
</feature>
<dbReference type="InParanoid" id="A0A165JNM1"/>
<dbReference type="Gene3D" id="3.30.70.270">
    <property type="match status" value="1"/>
</dbReference>
<evidence type="ECO:0000256" key="5">
    <source>
        <dbReference type="ARBA" id="ARBA00022695"/>
    </source>
</evidence>
<dbReference type="InterPro" id="IPR050116">
    <property type="entry name" value="DNA_polymerase-Y"/>
</dbReference>
<dbReference type="GO" id="GO:0006260">
    <property type="term" value="P:DNA replication"/>
    <property type="evidence" value="ECO:0007669"/>
    <property type="project" value="UniProtKB-KW"/>
</dbReference>
<keyword evidence="6" id="KW-0235">DNA replication</keyword>
<dbReference type="Gene3D" id="3.30.1490.100">
    <property type="entry name" value="DNA polymerase, Y-family, little finger domain"/>
    <property type="match status" value="1"/>
</dbReference>
<gene>
    <name evidence="15" type="ORF">EXIGLDRAFT_739781</name>
</gene>
<dbReference type="GO" id="GO:0006281">
    <property type="term" value="P:DNA repair"/>
    <property type="evidence" value="ECO:0007669"/>
    <property type="project" value="UniProtKB-KW"/>
</dbReference>
<keyword evidence="5" id="KW-0548">Nucleotidyltransferase</keyword>
<evidence type="ECO:0000313" key="16">
    <source>
        <dbReference type="Proteomes" id="UP000077266"/>
    </source>
</evidence>
<evidence type="ECO:0000259" key="14">
    <source>
        <dbReference type="PROSITE" id="PS50173"/>
    </source>
</evidence>
<dbReference type="InterPro" id="IPR043502">
    <property type="entry name" value="DNA/RNA_pol_sf"/>
</dbReference>
<dbReference type="InterPro" id="IPR022880">
    <property type="entry name" value="DNApol_IV"/>
</dbReference>
<keyword evidence="10" id="KW-0239">DNA-directed DNA polymerase</keyword>
<dbReference type="GO" id="GO:0070987">
    <property type="term" value="P:error-free translesion synthesis"/>
    <property type="evidence" value="ECO:0007669"/>
    <property type="project" value="UniProtKB-ARBA"/>
</dbReference>
<evidence type="ECO:0000256" key="13">
    <source>
        <dbReference type="SAM" id="MobiDB-lite"/>
    </source>
</evidence>
<dbReference type="Gene3D" id="3.40.1170.60">
    <property type="match status" value="1"/>
</dbReference>
<dbReference type="FunFam" id="1.10.150.810:FF:000001">
    <property type="entry name" value="DNA polymerase kappa"/>
    <property type="match status" value="1"/>
</dbReference>
<dbReference type="SUPFAM" id="SSF100879">
    <property type="entry name" value="Lesion bypass DNA polymerase (Y-family), little finger domain"/>
    <property type="match status" value="1"/>
</dbReference>
<dbReference type="PANTHER" id="PTHR11076:SF33">
    <property type="entry name" value="DNA POLYMERASE KAPPA"/>
    <property type="match status" value="1"/>
</dbReference>
<dbReference type="FunCoup" id="A0A165JNM1">
    <property type="interactions" value="253"/>
</dbReference>
<dbReference type="OrthoDB" id="1747274at2759"/>
<dbReference type="InterPro" id="IPR036775">
    <property type="entry name" value="DNA_pol_Y-fam_lit_finger_sf"/>
</dbReference>
<dbReference type="Proteomes" id="UP000077266">
    <property type="component" value="Unassembled WGS sequence"/>
</dbReference>
<comment type="catalytic activity">
    <reaction evidence="12">
        <text>DNA(n) + a 2'-deoxyribonucleoside 5'-triphosphate = DNA(n+1) + diphosphate</text>
        <dbReference type="Rhea" id="RHEA:22508"/>
        <dbReference type="Rhea" id="RHEA-COMP:17339"/>
        <dbReference type="Rhea" id="RHEA-COMP:17340"/>
        <dbReference type="ChEBI" id="CHEBI:33019"/>
        <dbReference type="ChEBI" id="CHEBI:61560"/>
        <dbReference type="ChEBI" id="CHEBI:173112"/>
        <dbReference type="EC" id="2.7.7.7"/>
    </reaction>
</comment>
<evidence type="ECO:0000256" key="12">
    <source>
        <dbReference type="ARBA" id="ARBA00049244"/>
    </source>
</evidence>
<keyword evidence="4" id="KW-0808">Transferase</keyword>
<dbReference type="STRING" id="1314781.A0A165JNM1"/>
<evidence type="ECO:0000256" key="10">
    <source>
        <dbReference type="ARBA" id="ARBA00022932"/>
    </source>
</evidence>
<protein>
    <recommendedName>
        <fullName evidence="3">DNA polymerase kappa</fullName>
        <ecNumber evidence="2">2.7.7.7</ecNumber>
    </recommendedName>
</protein>
<dbReference type="SUPFAM" id="SSF56672">
    <property type="entry name" value="DNA/RNA polymerases"/>
    <property type="match status" value="1"/>
</dbReference>
<keyword evidence="7" id="KW-0479">Metal-binding</keyword>
<dbReference type="FunFam" id="1.10.150.810:FF:000003">
    <property type="entry name" value="DNA polymerase kappa subunit"/>
    <property type="match status" value="1"/>
</dbReference>
<evidence type="ECO:0000256" key="2">
    <source>
        <dbReference type="ARBA" id="ARBA00012417"/>
    </source>
</evidence>
<evidence type="ECO:0000256" key="11">
    <source>
        <dbReference type="ARBA" id="ARBA00023204"/>
    </source>
</evidence>
<dbReference type="GO" id="GO:0042276">
    <property type="term" value="P:error-prone translesion synthesis"/>
    <property type="evidence" value="ECO:0007669"/>
    <property type="project" value="TreeGrafter"/>
</dbReference>
<evidence type="ECO:0000256" key="6">
    <source>
        <dbReference type="ARBA" id="ARBA00022705"/>
    </source>
</evidence>